<name>A0ABW7G7I6_9BURK</name>
<comment type="caution">
    <text evidence="2">The sequence shown here is derived from an EMBL/GenBank/DDBJ whole genome shotgun (WGS) entry which is preliminary data.</text>
</comment>
<accession>A0ABW7G7I6</accession>
<protein>
    <recommendedName>
        <fullName evidence="4">DnrP protein</fullName>
    </recommendedName>
</protein>
<keyword evidence="3" id="KW-1185">Reference proteome</keyword>
<dbReference type="RefSeq" id="WP_394488731.1">
    <property type="nucleotide sequence ID" value="NZ_JBIGIA010000009.1"/>
</dbReference>
<keyword evidence="1" id="KW-0472">Membrane</keyword>
<reference evidence="2 3" key="1">
    <citation type="submission" date="2024-09" db="EMBL/GenBank/DDBJ databases">
        <title>Novel species of the genus Pelomonas and Roseateles isolated from streams.</title>
        <authorList>
            <person name="Lu H."/>
        </authorList>
    </citation>
    <scope>NUCLEOTIDE SEQUENCE [LARGE SCALE GENOMIC DNA]</scope>
    <source>
        <strain evidence="2 3">BYS96W</strain>
    </source>
</reference>
<dbReference type="EMBL" id="JBIGIA010000009">
    <property type="protein sequence ID" value="MFG6457876.1"/>
    <property type="molecule type" value="Genomic_DNA"/>
</dbReference>
<evidence type="ECO:0000313" key="2">
    <source>
        <dbReference type="EMBL" id="MFG6457876.1"/>
    </source>
</evidence>
<keyword evidence="1" id="KW-1133">Transmembrane helix</keyword>
<keyword evidence="1" id="KW-0812">Transmembrane</keyword>
<sequence length="75" mass="8048">MSIIDLIQWEDAAGTCNTCPGELEPAECLQREPERKPPAMPWRALGAGCAVLLCVPLVLHLVLVLMPAAVQVAAR</sequence>
<organism evidence="2 3">
    <name type="scientific">Pelomonas nitida</name>
    <dbReference type="NCBI Taxonomy" id="3299027"/>
    <lineage>
        <taxon>Bacteria</taxon>
        <taxon>Pseudomonadati</taxon>
        <taxon>Pseudomonadota</taxon>
        <taxon>Betaproteobacteria</taxon>
        <taxon>Burkholderiales</taxon>
        <taxon>Sphaerotilaceae</taxon>
        <taxon>Roseateles</taxon>
    </lineage>
</organism>
<proteinExistence type="predicted"/>
<dbReference type="Proteomes" id="UP001606305">
    <property type="component" value="Unassembled WGS sequence"/>
</dbReference>
<gene>
    <name evidence="2" type="ORF">ACG00X_13620</name>
</gene>
<evidence type="ECO:0008006" key="4">
    <source>
        <dbReference type="Google" id="ProtNLM"/>
    </source>
</evidence>
<feature type="transmembrane region" description="Helical" evidence="1">
    <location>
        <begin position="44"/>
        <end position="70"/>
    </location>
</feature>
<evidence type="ECO:0000256" key="1">
    <source>
        <dbReference type="SAM" id="Phobius"/>
    </source>
</evidence>
<evidence type="ECO:0000313" key="3">
    <source>
        <dbReference type="Proteomes" id="UP001606305"/>
    </source>
</evidence>